<proteinExistence type="predicted"/>
<gene>
    <name evidence="1" type="ORF">CI238_07771</name>
</gene>
<name>A0A161X1T3_COLIC</name>
<sequence length="234" mass="26580">MPRITCNPDASSGPWTAKSPCLACHEARKTRERPRILRWLIYTTDQPGSTFPPSVCSECGSAGSETITFNEPNWNPKPHADRRAEELVGPSNETRADDVFGPPTPMGKPTRMWARFKPLEDYPQFAVPNAHDLAWAKAIKKAQKPEQSASNMVRTLRRLADPFMPPHGPTLPLTCEERRRRSYERWRLTKKLRRTRNGAKNRSTPPATVPLSVLESIAEKNEAEEENRTQFLHT</sequence>
<dbReference type="AlphaFoldDB" id="A0A161X1T3"/>
<reference evidence="1 2" key="1">
    <citation type="submission" date="2015-06" db="EMBL/GenBank/DDBJ databases">
        <title>Survival trade-offs in plant roots during colonization by closely related pathogenic and mutualistic fungi.</title>
        <authorList>
            <person name="Hacquard S."/>
            <person name="Kracher B."/>
            <person name="Hiruma K."/>
            <person name="Weinman A."/>
            <person name="Muench P."/>
            <person name="Garrido Oter R."/>
            <person name="Ver Loren van Themaat E."/>
            <person name="Dallerey J.-F."/>
            <person name="Damm U."/>
            <person name="Henrissat B."/>
            <person name="Lespinet O."/>
            <person name="Thon M."/>
            <person name="Kemen E."/>
            <person name="McHardy A.C."/>
            <person name="Schulze-Lefert P."/>
            <person name="O'Connell R.J."/>
        </authorList>
    </citation>
    <scope>NUCLEOTIDE SEQUENCE [LARGE SCALE GENOMIC DNA]</scope>
    <source>
        <strain evidence="1 2">MAFF 238704</strain>
    </source>
</reference>
<comment type="caution">
    <text evidence="1">The sequence shown here is derived from an EMBL/GenBank/DDBJ whole genome shotgun (WGS) entry which is preliminary data.</text>
</comment>
<keyword evidence="2" id="KW-1185">Reference proteome</keyword>
<accession>A0A161X1T3</accession>
<dbReference type="EMBL" id="LFIW01000213">
    <property type="protein sequence ID" value="KZL87626.1"/>
    <property type="molecule type" value="Genomic_DNA"/>
</dbReference>
<dbReference type="Proteomes" id="UP000076584">
    <property type="component" value="Unassembled WGS sequence"/>
</dbReference>
<evidence type="ECO:0000313" key="1">
    <source>
        <dbReference type="EMBL" id="KZL87626.1"/>
    </source>
</evidence>
<evidence type="ECO:0000313" key="2">
    <source>
        <dbReference type="Proteomes" id="UP000076584"/>
    </source>
</evidence>
<dbReference type="OrthoDB" id="4835058at2759"/>
<protein>
    <submittedName>
        <fullName evidence="1">Uncharacterized protein</fullName>
    </submittedName>
</protein>
<organism evidence="1 2">
    <name type="scientific">Colletotrichum incanum</name>
    <name type="common">Soybean anthracnose fungus</name>
    <dbReference type="NCBI Taxonomy" id="1573173"/>
    <lineage>
        <taxon>Eukaryota</taxon>
        <taxon>Fungi</taxon>
        <taxon>Dikarya</taxon>
        <taxon>Ascomycota</taxon>
        <taxon>Pezizomycotina</taxon>
        <taxon>Sordariomycetes</taxon>
        <taxon>Hypocreomycetidae</taxon>
        <taxon>Glomerellales</taxon>
        <taxon>Glomerellaceae</taxon>
        <taxon>Colletotrichum</taxon>
        <taxon>Colletotrichum spaethianum species complex</taxon>
    </lineage>
</organism>